<keyword evidence="1" id="KW-0648">Protein biosynthesis</keyword>
<comment type="similarity">
    <text evidence="1">Belongs to the GatC family.</text>
</comment>
<keyword evidence="1" id="KW-0436">Ligase</keyword>
<comment type="subunit">
    <text evidence="1">Heterotrimer of A, B and C subunits.</text>
</comment>
<comment type="catalytic activity">
    <reaction evidence="1">
        <text>L-aspartyl-tRNA(Asn) + L-glutamine + ATP + H2O = L-asparaginyl-tRNA(Asn) + L-glutamate + ADP + phosphate + 2 H(+)</text>
        <dbReference type="Rhea" id="RHEA:14513"/>
        <dbReference type="Rhea" id="RHEA-COMP:9674"/>
        <dbReference type="Rhea" id="RHEA-COMP:9677"/>
        <dbReference type="ChEBI" id="CHEBI:15377"/>
        <dbReference type="ChEBI" id="CHEBI:15378"/>
        <dbReference type="ChEBI" id="CHEBI:29985"/>
        <dbReference type="ChEBI" id="CHEBI:30616"/>
        <dbReference type="ChEBI" id="CHEBI:43474"/>
        <dbReference type="ChEBI" id="CHEBI:58359"/>
        <dbReference type="ChEBI" id="CHEBI:78515"/>
        <dbReference type="ChEBI" id="CHEBI:78516"/>
        <dbReference type="ChEBI" id="CHEBI:456216"/>
    </reaction>
</comment>
<dbReference type="Proteomes" id="UP001597492">
    <property type="component" value="Unassembled WGS sequence"/>
</dbReference>
<gene>
    <name evidence="1 2" type="primary">gatC</name>
    <name evidence="2" type="ORF">ACFSW7_02275</name>
</gene>
<comment type="function">
    <text evidence="1">Allows the formation of correctly charged Asn-tRNA(Asn) or Gln-tRNA(Gln) through the transamidation of misacylated Asp-tRNA(Asn) or Glu-tRNA(Gln) in organisms which lack either or both of asparaginyl-tRNA or glutaminyl-tRNA synthetases. The reaction takes place in the presence of glutamine and ATP through an activated phospho-Asp-tRNA(Asn) or phospho-Glu-tRNA(Gln).</text>
</comment>
<dbReference type="NCBIfam" id="TIGR00135">
    <property type="entry name" value="gatC"/>
    <property type="match status" value="1"/>
</dbReference>
<dbReference type="InterPro" id="IPR036113">
    <property type="entry name" value="Asp/Glu-ADT_sf_sub_c"/>
</dbReference>
<dbReference type="PANTHER" id="PTHR15004">
    <property type="entry name" value="GLUTAMYL-TRNA(GLN) AMIDOTRANSFERASE SUBUNIT C, MITOCHONDRIAL"/>
    <property type="match status" value="1"/>
</dbReference>
<dbReference type="EC" id="6.3.5.-" evidence="1"/>
<dbReference type="Gene3D" id="1.10.20.60">
    <property type="entry name" value="Glu-tRNAGln amidotransferase C subunit, N-terminal domain"/>
    <property type="match status" value="1"/>
</dbReference>
<dbReference type="SUPFAM" id="SSF141000">
    <property type="entry name" value="Glu-tRNAGln amidotransferase C subunit"/>
    <property type="match status" value="1"/>
</dbReference>
<keyword evidence="1" id="KW-0067">ATP-binding</keyword>
<keyword evidence="1" id="KW-0547">Nucleotide-binding</keyword>
<dbReference type="Pfam" id="PF02686">
    <property type="entry name" value="GatC"/>
    <property type="match status" value="1"/>
</dbReference>
<protein>
    <recommendedName>
        <fullName evidence="1">Aspartyl/glutamyl-tRNA(Asn/Gln) amidotransferase subunit C</fullName>
        <shortName evidence="1">Asp/Glu-ADT subunit C</shortName>
        <ecNumber evidence="1">6.3.5.-</ecNumber>
    </recommendedName>
</protein>
<reference evidence="3" key="1">
    <citation type="journal article" date="2019" name="Int. J. Syst. Evol. Microbiol.">
        <title>The Global Catalogue of Microorganisms (GCM) 10K type strain sequencing project: providing services to taxonomists for standard genome sequencing and annotation.</title>
        <authorList>
            <consortium name="The Broad Institute Genomics Platform"/>
            <consortium name="The Broad Institute Genome Sequencing Center for Infectious Disease"/>
            <person name="Wu L."/>
            <person name="Ma J."/>
        </authorList>
    </citation>
    <scope>NUCLEOTIDE SEQUENCE [LARGE SCALE GENOMIC DNA]</scope>
    <source>
        <strain evidence="3">TISTR 1514</strain>
    </source>
</reference>
<dbReference type="InterPro" id="IPR003837">
    <property type="entry name" value="GatC"/>
</dbReference>
<comment type="caution">
    <text evidence="2">The sequence shown here is derived from an EMBL/GenBank/DDBJ whole genome shotgun (WGS) entry which is preliminary data.</text>
</comment>
<dbReference type="PANTHER" id="PTHR15004:SF0">
    <property type="entry name" value="GLUTAMYL-TRNA(GLN) AMIDOTRANSFERASE SUBUNIT C, MITOCHONDRIAL"/>
    <property type="match status" value="1"/>
</dbReference>
<sequence>MSDITRADVEHLAELSRIDLTNEEIDRMTEQLGAINQLISKVQEVATPDVAPASHPFVTANVMRADEAAPTLDRDEVLAQAPDRDESRFKVTAILGEEQ</sequence>
<dbReference type="HAMAP" id="MF_00122">
    <property type="entry name" value="GatC"/>
    <property type="match status" value="1"/>
</dbReference>
<keyword evidence="3" id="KW-1185">Reference proteome</keyword>
<proteinExistence type="inferred from homology"/>
<dbReference type="RefSeq" id="WP_019619236.1">
    <property type="nucleotide sequence ID" value="NZ_JBHUNE010000002.1"/>
</dbReference>
<comment type="catalytic activity">
    <reaction evidence="1">
        <text>L-glutamyl-tRNA(Gln) + L-glutamine + ATP + H2O = L-glutaminyl-tRNA(Gln) + L-glutamate + ADP + phosphate + H(+)</text>
        <dbReference type="Rhea" id="RHEA:17521"/>
        <dbReference type="Rhea" id="RHEA-COMP:9681"/>
        <dbReference type="Rhea" id="RHEA-COMP:9684"/>
        <dbReference type="ChEBI" id="CHEBI:15377"/>
        <dbReference type="ChEBI" id="CHEBI:15378"/>
        <dbReference type="ChEBI" id="CHEBI:29985"/>
        <dbReference type="ChEBI" id="CHEBI:30616"/>
        <dbReference type="ChEBI" id="CHEBI:43474"/>
        <dbReference type="ChEBI" id="CHEBI:58359"/>
        <dbReference type="ChEBI" id="CHEBI:78520"/>
        <dbReference type="ChEBI" id="CHEBI:78521"/>
        <dbReference type="ChEBI" id="CHEBI:456216"/>
    </reaction>
</comment>
<evidence type="ECO:0000256" key="1">
    <source>
        <dbReference type="HAMAP-Rule" id="MF_00122"/>
    </source>
</evidence>
<evidence type="ECO:0000313" key="3">
    <source>
        <dbReference type="Proteomes" id="UP001597492"/>
    </source>
</evidence>
<dbReference type="EMBL" id="JBHUNE010000002">
    <property type="protein sequence ID" value="MFD2757203.1"/>
    <property type="molecule type" value="Genomic_DNA"/>
</dbReference>
<organism evidence="2 3">
    <name type="scientific">Gulosibacter faecalis</name>
    <dbReference type="NCBI Taxonomy" id="272240"/>
    <lineage>
        <taxon>Bacteria</taxon>
        <taxon>Bacillati</taxon>
        <taxon>Actinomycetota</taxon>
        <taxon>Actinomycetes</taxon>
        <taxon>Micrococcales</taxon>
        <taxon>Microbacteriaceae</taxon>
        <taxon>Gulosibacter</taxon>
    </lineage>
</organism>
<name>A0ABW5UUR5_9MICO</name>
<accession>A0ABW5UUR5</accession>
<evidence type="ECO:0000313" key="2">
    <source>
        <dbReference type="EMBL" id="MFD2757203.1"/>
    </source>
</evidence>